<feature type="region of interest" description="Disordered" evidence="1">
    <location>
        <begin position="375"/>
        <end position="536"/>
    </location>
</feature>
<feature type="compositionally biased region" description="Basic and acidic residues" evidence="1">
    <location>
        <begin position="464"/>
        <end position="476"/>
    </location>
</feature>
<accession>A0A7J6DKI9</accession>
<gene>
    <name evidence="4" type="ORF">G4B88_018397</name>
</gene>
<evidence type="ECO:0000259" key="3">
    <source>
        <dbReference type="Pfam" id="PF14383"/>
    </source>
</evidence>
<dbReference type="Proteomes" id="UP000583929">
    <property type="component" value="Unassembled WGS sequence"/>
</dbReference>
<reference evidence="4 5" key="1">
    <citation type="journal article" date="2020" name="bioRxiv">
        <title>Sequence and annotation of 42 cannabis genomes reveals extensive copy number variation in cannabinoid synthesis and pathogen resistance genes.</title>
        <authorList>
            <person name="Mckernan K.J."/>
            <person name="Helbert Y."/>
            <person name="Kane L.T."/>
            <person name="Ebling H."/>
            <person name="Zhang L."/>
            <person name="Liu B."/>
            <person name="Eaton Z."/>
            <person name="Mclaughlin S."/>
            <person name="Kingan S."/>
            <person name="Baybayan P."/>
            <person name="Concepcion G."/>
            <person name="Jordan M."/>
            <person name="Riva A."/>
            <person name="Barbazuk W."/>
            <person name="Harkins T."/>
        </authorList>
    </citation>
    <scope>NUCLEOTIDE SEQUENCE [LARGE SCALE GENOMIC DNA]</scope>
    <source>
        <strain evidence="5">cv. Jamaican Lion 4</strain>
        <tissue evidence="4">Leaf</tissue>
    </source>
</reference>
<feature type="domain" description="DUF3741" evidence="3">
    <location>
        <begin position="176"/>
        <end position="196"/>
    </location>
</feature>
<dbReference type="Pfam" id="PF14383">
    <property type="entry name" value="VARLMGL"/>
    <property type="match status" value="1"/>
</dbReference>
<evidence type="ECO:0000256" key="1">
    <source>
        <dbReference type="SAM" id="MobiDB-lite"/>
    </source>
</evidence>
<evidence type="ECO:0000313" key="4">
    <source>
        <dbReference type="EMBL" id="KAF4346426.1"/>
    </source>
</evidence>
<protein>
    <recommendedName>
        <fullName evidence="6">DUF4378 domain-containing protein</fullName>
    </recommendedName>
</protein>
<keyword evidence="5" id="KW-1185">Reference proteome</keyword>
<proteinExistence type="predicted"/>
<dbReference type="OMA" id="HGEIALY"/>
<dbReference type="AlphaFoldDB" id="A0A7J6DKI9"/>
<dbReference type="OrthoDB" id="1929599at2759"/>
<dbReference type="Pfam" id="PF14309">
    <property type="entry name" value="DUF4378"/>
    <property type="match status" value="1"/>
</dbReference>
<dbReference type="GO" id="GO:0051513">
    <property type="term" value="P:regulation of monopolar cell growth"/>
    <property type="evidence" value="ECO:0007669"/>
    <property type="project" value="InterPro"/>
</dbReference>
<feature type="domain" description="DUF4378" evidence="2">
    <location>
        <begin position="625"/>
        <end position="764"/>
    </location>
</feature>
<feature type="compositionally biased region" description="Polar residues" evidence="1">
    <location>
        <begin position="380"/>
        <end position="389"/>
    </location>
</feature>
<dbReference type="EMBL" id="JAATIQ010001011">
    <property type="protein sequence ID" value="KAF4346426.1"/>
    <property type="molecule type" value="Genomic_DNA"/>
</dbReference>
<organism evidence="4 5">
    <name type="scientific">Cannabis sativa</name>
    <name type="common">Hemp</name>
    <name type="synonym">Marijuana</name>
    <dbReference type="NCBI Taxonomy" id="3483"/>
    <lineage>
        <taxon>Eukaryota</taxon>
        <taxon>Viridiplantae</taxon>
        <taxon>Streptophyta</taxon>
        <taxon>Embryophyta</taxon>
        <taxon>Tracheophyta</taxon>
        <taxon>Spermatophyta</taxon>
        <taxon>Magnoliopsida</taxon>
        <taxon>eudicotyledons</taxon>
        <taxon>Gunneridae</taxon>
        <taxon>Pentapetalae</taxon>
        <taxon>rosids</taxon>
        <taxon>fabids</taxon>
        <taxon>Rosales</taxon>
        <taxon>Cannabaceae</taxon>
        <taxon>Cannabis</taxon>
    </lineage>
</organism>
<feature type="compositionally biased region" description="Polar residues" evidence="1">
    <location>
        <begin position="404"/>
        <end position="415"/>
    </location>
</feature>
<dbReference type="PANTHER" id="PTHR31680:SF12">
    <property type="entry name" value="OS11G0587300 PROTEIN"/>
    <property type="match status" value="1"/>
</dbReference>
<feature type="compositionally biased region" description="Basic and acidic residues" evidence="1">
    <location>
        <begin position="423"/>
        <end position="435"/>
    </location>
</feature>
<comment type="caution">
    <text evidence="4">The sequence shown here is derived from an EMBL/GenBank/DDBJ whole genome shotgun (WGS) entry which is preliminary data.</text>
</comment>
<feature type="compositionally biased region" description="Low complexity" evidence="1">
    <location>
        <begin position="518"/>
        <end position="530"/>
    </location>
</feature>
<feature type="region of interest" description="Disordered" evidence="1">
    <location>
        <begin position="46"/>
        <end position="116"/>
    </location>
</feature>
<feature type="compositionally biased region" description="Pro residues" evidence="1">
    <location>
        <begin position="97"/>
        <end position="116"/>
    </location>
</feature>
<dbReference type="InterPro" id="IPR033334">
    <property type="entry name" value="LNG1/2"/>
</dbReference>
<sequence length="789" mass="90060">MTTGMVRDQQLEKHMEKQMGCMAGFLQIFDRNQILAGKRLYSTKRLPSSVSVDSSPESEKTIQSPVVPRELEKHKNTRSTPSPDRSKPVSVATELPFPVPENSPPKETPPKSPLPLPVFEFKEGTRTAWKFSREAPRLSLDSRATVDAKGSLYPREIKTNASILKANRNENHNHGEEDDDKNRRSPSVIARLMGLEPLQHSVAEPVKKAELRRSASESRVSKDLYQHRFVEGNGFQGKQCQQAHFNVSSNVVRDNGGNEDRIFNARAGDPKTFVKYNEATKGHLQHKGIGQRKSYFDSADFFPEPKQTASLYYGEIEKRLRMRGIDEPAKDLETLKQILEALQLKGLLHPKKPSYHTDYRNFVYDQSFSKESPIVVMKPTRSQSPTGRSSRFVGSESPPPVSFRSRTSIRRNINYTGEFLSSPRREQRGEMEQSNRNRSPSRSQAPTSRNEKSPSRRRPLSIETQRKGNDITEQRRVSPIQSPKLNSRRMGTDQQTLNRSPRSRKPTMEIHRKEDESSTTVSESSINTSTDTERAKMEEYKEGRSLLERCDKLLNSIAEITTPTAELQPSPVSVLDSSFYKDESSTSPIMKRSIDFKDQPLELADDIWGSAISSPFDDDEAEDCDLVYISEVLRVSNYIQEDSDIFLLVEKNLYPNTSKISRLQRRLIFDTISEILNRNRQLPPWKIVTPVNSQSDQVSLRDIWSEFRKIREREESEDLFEVICRVMKKDLAGDTVHGWGDSPIEVSEAVLDIERLIFKDLIGETIRDLASFSAMSYYQSSPSCRKLVF</sequence>
<name>A0A7J6DKI9_CANSA</name>
<feature type="region of interest" description="Disordered" evidence="1">
    <location>
        <begin position="163"/>
        <end position="184"/>
    </location>
</feature>
<evidence type="ECO:0000259" key="2">
    <source>
        <dbReference type="Pfam" id="PF14309"/>
    </source>
</evidence>
<dbReference type="InterPro" id="IPR032795">
    <property type="entry name" value="DUF3741-assoc"/>
</dbReference>
<evidence type="ECO:0000313" key="5">
    <source>
        <dbReference type="Proteomes" id="UP000583929"/>
    </source>
</evidence>
<accession>A0A803RAY7</accession>
<feature type="compositionally biased region" description="Basic and acidic residues" evidence="1">
    <location>
        <begin position="167"/>
        <end position="183"/>
    </location>
</feature>
<feature type="compositionally biased region" description="Basic and acidic residues" evidence="1">
    <location>
        <begin position="506"/>
        <end position="516"/>
    </location>
</feature>
<dbReference type="PANTHER" id="PTHR31680">
    <property type="entry name" value="LONGIFOLIA PROTEIN"/>
    <property type="match status" value="1"/>
</dbReference>
<evidence type="ECO:0008006" key="6">
    <source>
        <dbReference type="Google" id="ProtNLM"/>
    </source>
</evidence>
<dbReference type="InterPro" id="IPR025486">
    <property type="entry name" value="DUF4378"/>
</dbReference>